<evidence type="ECO:0000256" key="2">
    <source>
        <dbReference type="ARBA" id="ARBA00022490"/>
    </source>
</evidence>
<dbReference type="PANTHER" id="PTHR30603">
    <property type="entry name" value="RNA POLYMERASE SIGMA FACTOR RPO"/>
    <property type="match status" value="1"/>
</dbReference>
<dbReference type="SUPFAM" id="SSF88946">
    <property type="entry name" value="Sigma2 domain of RNA polymerase sigma factors"/>
    <property type="match status" value="1"/>
</dbReference>
<evidence type="ECO:0000256" key="3">
    <source>
        <dbReference type="ARBA" id="ARBA00023015"/>
    </source>
</evidence>
<dbReference type="NCBIfam" id="TIGR02937">
    <property type="entry name" value="sigma70-ECF"/>
    <property type="match status" value="1"/>
</dbReference>
<dbReference type="FunFam" id="1.10.601.10:FF:000001">
    <property type="entry name" value="RNA polymerase sigma factor SigA"/>
    <property type="match status" value="1"/>
</dbReference>
<keyword evidence="3" id="KW-0805">Transcription regulation</keyword>
<feature type="domain" description="RNA polymerase sigma-70" evidence="7">
    <location>
        <begin position="60"/>
        <end position="73"/>
    </location>
</feature>
<dbReference type="InterPro" id="IPR013324">
    <property type="entry name" value="RNA_pol_sigma_r3/r4-like"/>
</dbReference>
<comment type="caution">
    <text evidence="9">The sequence shown here is derived from an EMBL/GenBank/DDBJ whole genome shotgun (WGS) entry which is preliminary data.</text>
</comment>
<dbReference type="GO" id="GO:0006352">
    <property type="term" value="P:DNA-templated transcription initiation"/>
    <property type="evidence" value="ECO:0007669"/>
    <property type="project" value="InterPro"/>
</dbReference>
<dbReference type="Gene3D" id="1.10.601.10">
    <property type="entry name" value="RNA Polymerase Primary Sigma Factor"/>
    <property type="match status" value="1"/>
</dbReference>
<name>A0AA35SJU4_GEOBA</name>
<evidence type="ECO:0000256" key="5">
    <source>
        <dbReference type="ARBA" id="ARBA00023125"/>
    </source>
</evidence>
<proteinExistence type="inferred from homology"/>
<dbReference type="EMBL" id="CASHTH010002494">
    <property type="protein sequence ID" value="CAI8030724.1"/>
    <property type="molecule type" value="Genomic_DNA"/>
</dbReference>
<feature type="domain" description="RNA polymerase sigma-70" evidence="8">
    <location>
        <begin position="229"/>
        <end position="255"/>
    </location>
</feature>
<evidence type="ECO:0000256" key="1">
    <source>
        <dbReference type="ARBA" id="ARBA00007788"/>
    </source>
</evidence>
<dbReference type="InterPro" id="IPR007624">
    <property type="entry name" value="RNA_pol_sigma70_r3"/>
</dbReference>
<evidence type="ECO:0000256" key="4">
    <source>
        <dbReference type="ARBA" id="ARBA00023082"/>
    </source>
</evidence>
<evidence type="ECO:0000313" key="10">
    <source>
        <dbReference type="Proteomes" id="UP001174909"/>
    </source>
</evidence>
<dbReference type="InterPro" id="IPR036388">
    <property type="entry name" value="WH-like_DNA-bd_sf"/>
</dbReference>
<dbReference type="InterPro" id="IPR007630">
    <property type="entry name" value="RNA_pol_sigma70_r4"/>
</dbReference>
<gene>
    <name evidence="9" type="ORF">GBAR_LOCUS17426</name>
</gene>
<dbReference type="Pfam" id="PF04539">
    <property type="entry name" value="Sigma70_r3"/>
    <property type="match status" value="1"/>
</dbReference>
<keyword evidence="4" id="KW-0731">Sigma factor</keyword>
<reference evidence="9" key="1">
    <citation type="submission" date="2023-03" db="EMBL/GenBank/DDBJ databases">
        <authorList>
            <person name="Steffen K."/>
            <person name="Cardenas P."/>
        </authorList>
    </citation>
    <scope>NUCLEOTIDE SEQUENCE</scope>
</reference>
<dbReference type="InterPro" id="IPR000943">
    <property type="entry name" value="RNA_pol_sigma70"/>
</dbReference>
<dbReference type="GO" id="GO:0016987">
    <property type="term" value="F:sigma factor activity"/>
    <property type="evidence" value="ECO:0007669"/>
    <property type="project" value="UniProtKB-KW"/>
</dbReference>
<dbReference type="PANTHER" id="PTHR30603:SF60">
    <property type="entry name" value="RNA POLYMERASE SIGMA FACTOR RPOD"/>
    <property type="match status" value="1"/>
</dbReference>
<dbReference type="PIRSF" id="PIRSF000770">
    <property type="entry name" value="RNA_pol_sigma-SigE/K"/>
    <property type="match status" value="1"/>
</dbReference>
<dbReference type="PROSITE" id="PS00716">
    <property type="entry name" value="SIGMA70_2"/>
    <property type="match status" value="1"/>
</dbReference>
<dbReference type="InterPro" id="IPR007627">
    <property type="entry name" value="RNA_pol_sigma70_r2"/>
</dbReference>
<keyword evidence="2" id="KW-0963">Cytoplasm</keyword>
<dbReference type="SUPFAM" id="SSF88659">
    <property type="entry name" value="Sigma3 and sigma4 domains of RNA polymerase sigma factors"/>
    <property type="match status" value="2"/>
</dbReference>
<evidence type="ECO:0000259" key="8">
    <source>
        <dbReference type="PROSITE" id="PS00716"/>
    </source>
</evidence>
<evidence type="ECO:0000259" key="7">
    <source>
        <dbReference type="PROSITE" id="PS00715"/>
    </source>
</evidence>
<protein>
    <submittedName>
        <fullName evidence="9">RNA polymerase sigma factor SigA</fullName>
    </submittedName>
</protein>
<dbReference type="Pfam" id="PF04545">
    <property type="entry name" value="Sigma70_r4"/>
    <property type="match status" value="1"/>
</dbReference>
<dbReference type="Proteomes" id="UP001174909">
    <property type="component" value="Unassembled WGS sequence"/>
</dbReference>
<dbReference type="InterPro" id="IPR013325">
    <property type="entry name" value="RNA_pol_sigma_r2"/>
</dbReference>
<keyword evidence="5" id="KW-0238">DNA-binding</keyword>
<dbReference type="Pfam" id="PF04542">
    <property type="entry name" value="Sigma70_r2"/>
    <property type="match status" value="1"/>
</dbReference>
<dbReference type="Gene3D" id="1.10.10.10">
    <property type="entry name" value="Winged helix-like DNA-binding domain superfamily/Winged helix DNA-binding domain"/>
    <property type="match status" value="2"/>
</dbReference>
<dbReference type="InterPro" id="IPR050239">
    <property type="entry name" value="Sigma-70_RNA_pol_init_factors"/>
</dbReference>
<organism evidence="9 10">
    <name type="scientific">Geodia barretti</name>
    <name type="common">Barrett's horny sponge</name>
    <dbReference type="NCBI Taxonomy" id="519541"/>
    <lineage>
        <taxon>Eukaryota</taxon>
        <taxon>Metazoa</taxon>
        <taxon>Porifera</taxon>
        <taxon>Demospongiae</taxon>
        <taxon>Heteroscleromorpha</taxon>
        <taxon>Tetractinellida</taxon>
        <taxon>Astrophorina</taxon>
        <taxon>Geodiidae</taxon>
        <taxon>Geodia</taxon>
    </lineage>
</organism>
<keyword evidence="10" id="KW-1185">Reference proteome</keyword>
<evidence type="ECO:0000256" key="6">
    <source>
        <dbReference type="ARBA" id="ARBA00023163"/>
    </source>
</evidence>
<dbReference type="CDD" id="cd06171">
    <property type="entry name" value="Sigma70_r4"/>
    <property type="match status" value="1"/>
</dbReference>
<dbReference type="PROSITE" id="PS00715">
    <property type="entry name" value="SIGMA70_1"/>
    <property type="match status" value="1"/>
</dbReference>
<evidence type="ECO:0000313" key="9">
    <source>
        <dbReference type="EMBL" id="CAI8030724.1"/>
    </source>
</evidence>
<dbReference type="NCBIfam" id="TIGR02393">
    <property type="entry name" value="RpoD_Cterm"/>
    <property type="match status" value="1"/>
</dbReference>
<dbReference type="PRINTS" id="PR00046">
    <property type="entry name" value="SIGMA70FCT"/>
</dbReference>
<dbReference type="AlphaFoldDB" id="A0AA35SJU4"/>
<accession>A0AA35SJU4</accession>
<comment type="similarity">
    <text evidence="1">Belongs to the sigma-70 factor family.</text>
</comment>
<keyword evidence="6" id="KW-0804">Transcription</keyword>
<dbReference type="InterPro" id="IPR014284">
    <property type="entry name" value="RNA_pol_sigma-70_dom"/>
</dbReference>
<dbReference type="InterPro" id="IPR012760">
    <property type="entry name" value="RNA_pol_sigma_RpoD_C"/>
</dbReference>
<sequence length="269" mass="30959">MLHDPRFIERIGEDRLRDAAHYYRILTDGETAHDDLSQANLRLVVSIAKKHLGRGLSMLDLVQEGNMGLMRSVDKFDYRRGYKFSTYATWWIRQAITRGIADQARTIRVPVHMIEIINKLARHQRSLLQDLQREPTTEEVAAAMELTPERILEIRKLALEPVSLETPVGEEEDAVLGDFIEDRASVTPDQAAAHRMMSDQINQALSTLTDREHQILRMRFGLDDGQSQTLEEIGNQFGVTRERIRQIEAKALRKMRDPSRSEALRGYLE</sequence>
<dbReference type="GO" id="GO:0003677">
    <property type="term" value="F:DNA binding"/>
    <property type="evidence" value="ECO:0007669"/>
    <property type="project" value="UniProtKB-KW"/>
</dbReference>